<dbReference type="EMBL" id="JAGPYQ010000002">
    <property type="protein sequence ID" value="MBQ0855446.1"/>
    <property type="molecule type" value="Genomic_DNA"/>
</dbReference>
<comment type="caution">
    <text evidence="1">The sequence shown here is derived from an EMBL/GenBank/DDBJ whole genome shotgun (WGS) entry which is preliminary data.</text>
</comment>
<keyword evidence="1" id="KW-0255">Endonuclease</keyword>
<reference evidence="1 2" key="1">
    <citation type="submission" date="2021-04" db="EMBL/GenBank/DDBJ databases">
        <authorList>
            <person name="Tang X."/>
            <person name="Zhou X."/>
            <person name="Chen X."/>
            <person name="Cernava T."/>
            <person name="Zhang C."/>
        </authorList>
    </citation>
    <scope>NUCLEOTIDE SEQUENCE [LARGE SCALE GENOMIC DNA]</scope>
    <source>
        <strain evidence="1 2">BH-SS-21</strain>
    </source>
</reference>
<dbReference type="AlphaFoldDB" id="A0A941BBY6"/>
<evidence type="ECO:0000313" key="2">
    <source>
        <dbReference type="Proteomes" id="UP000677413"/>
    </source>
</evidence>
<accession>A0A941BBY6</accession>
<keyword evidence="1" id="KW-0378">Hydrolase</keyword>
<dbReference type="Gene3D" id="3.60.10.10">
    <property type="entry name" value="Endonuclease/exonuclease/phosphatase"/>
    <property type="match status" value="1"/>
</dbReference>
<gene>
    <name evidence="1" type="ORF">J8N05_45590</name>
</gene>
<sequence length="314" mass="35145">MKNRLTALLWNFENNGGDNRPKRIRAHKRLASLDPHLVLRQEMPNADLSGKATMYELETILRLRGWLGAKSCTALFAHPQHFQPVREWPPLASGPVTPAPSWELPPTALAMRYLPASPDATPIVLGSYHLDYSSSSQRLTEAQWLSRLADKRWTTPEGQTVRMPCLLGGDNNSYPVPGTPGDPPLPVLENIQDRRHRLHRSYIGPDGKRRMDDRPDETLRTAGLQDVARYRAATYGERTAVTRTVSRCATHGPDARIDRYYATPDIAEVVLSVDVIEVHEKESDHHIVRAVIDGDGLSDVLNLRRSQHGLPTAS</sequence>
<keyword evidence="1" id="KW-0540">Nuclease</keyword>
<dbReference type="SUPFAM" id="SSF56219">
    <property type="entry name" value="DNase I-like"/>
    <property type="match status" value="1"/>
</dbReference>
<proteinExistence type="predicted"/>
<dbReference type="InterPro" id="IPR036691">
    <property type="entry name" value="Endo/exonu/phosph_ase_sf"/>
</dbReference>
<keyword evidence="2" id="KW-1185">Reference proteome</keyword>
<name>A0A941BBY6_9ACTN</name>
<dbReference type="Proteomes" id="UP000677413">
    <property type="component" value="Unassembled WGS sequence"/>
</dbReference>
<evidence type="ECO:0000313" key="1">
    <source>
        <dbReference type="EMBL" id="MBQ0855446.1"/>
    </source>
</evidence>
<organism evidence="1 2">
    <name type="scientific">Streptomyces liliiviolaceus</name>
    <dbReference type="NCBI Taxonomy" id="2823109"/>
    <lineage>
        <taxon>Bacteria</taxon>
        <taxon>Bacillati</taxon>
        <taxon>Actinomycetota</taxon>
        <taxon>Actinomycetes</taxon>
        <taxon>Kitasatosporales</taxon>
        <taxon>Streptomycetaceae</taxon>
        <taxon>Streptomyces</taxon>
    </lineage>
</organism>
<dbReference type="RefSeq" id="WP_210893805.1">
    <property type="nucleotide sequence ID" value="NZ_JAGPYQ010000002.1"/>
</dbReference>
<protein>
    <submittedName>
        <fullName evidence="1">Endonuclease/exonuclease/phosphatase family protein</fullName>
    </submittedName>
</protein>
<dbReference type="GO" id="GO:0004519">
    <property type="term" value="F:endonuclease activity"/>
    <property type="evidence" value="ECO:0007669"/>
    <property type="project" value="UniProtKB-KW"/>
</dbReference>